<dbReference type="EMBL" id="NFHB01000002">
    <property type="protein sequence ID" value="OUN04394.1"/>
    <property type="molecule type" value="Genomic_DNA"/>
</dbReference>
<evidence type="ECO:0000313" key="1">
    <source>
        <dbReference type="EMBL" id="OUN04394.1"/>
    </source>
</evidence>
<reference evidence="2" key="1">
    <citation type="submission" date="2017-04" db="EMBL/GenBank/DDBJ databases">
        <title>Function of individual gut microbiota members based on whole genome sequencing of pure cultures obtained from chicken caecum.</title>
        <authorList>
            <person name="Medvecky M."/>
            <person name="Cejkova D."/>
            <person name="Polansky O."/>
            <person name="Karasova D."/>
            <person name="Kubasova T."/>
            <person name="Cizek A."/>
            <person name="Rychlik I."/>
        </authorList>
    </citation>
    <scope>NUCLEOTIDE SEQUENCE [LARGE SCALE GENOMIC DNA]</scope>
    <source>
        <strain evidence="2">An90</strain>
    </source>
</reference>
<dbReference type="RefSeq" id="WP_087401294.1">
    <property type="nucleotide sequence ID" value="NZ_NFHB01000002.1"/>
</dbReference>
<dbReference type="PROSITE" id="PS51257">
    <property type="entry name" value="PROKAR_LIPOPROTEIN"/>
    <property type="match status" value="1"/>
</dbReference>
<name>A0A1Y3QXK5_9BACT</name>
<proteinExistence type="predicted"/>
<dbReference type="Proteomes" id="UP000195772">
    <property type="component" value="Unassembled WGS sequence"/>
</dbReference>
<evidence type="ECO:0000313" key="2">
    <source>
        <dbReference type="Proteomes" id="UP000195772"/>
    </source>
</evidence>
<organism evidence="1 2">
    <name type="scientific">Alistipes onderdonkii</name>
    <dbReference type="NCBI Taxonomy" id="328813"/>
    <lineage>
        <taxon>Bacteria</taxon>
        <taxon>Pseudomonadati</taxon>
        <taxon>Bacteroidota</taxon>
        <taxon>Bacteroidia</taxon>
        <taxon>Bacteroidales</taxon>
        <taxon>Rikenellaceae</taxon>
        <taxon>Alistipes</taxon>
    </lineage>
</organism>
<protein>
    <submittedName>
        <fullName evidence="1">Uncharacterized protein</fullName>
    </submittedName>
</protein>
<sequence>MKNISKYLGVALLLFGAACSKTQEGTYYNPNKDDSKEIHFIQSSIEKEFAQDAQSGTIDVQIARTGNRGSYTVYLAQKTSDLNNLTRFKVPSKVTIPDGKYSVTVPVEVDLSNFIMGSNYKTTLLISKREVNPGDDGAQVSQFSDKVALSASYELTWEPYMRIGSDGGQVQQLATYHYSLYYTGRDSGLEVEKAVGANIFRLKDWASGVAFKFILHDDNTCTVPGQSIGYFNSNYNEYVYVADMAEYTGNESAYASYPCTFDGKDTFSFYLIYYVSSGYFSQGTEKLVFESEPDTTPIVDIEFQGIETTATGFRAPKLYFSPNSYTKFYKASVVEGDITADTQRQDEIRQQLIDDKLEGVVPTVTLYSEDASVWNVPKGNYTAVALAYDSIDNPCKLYSQRFTCDPEKEYGIKVNEFKFYAPTDNLNYSPYNTLIWEMQTSNVATMKYLCVKTDIADYLCEALGMTLEELTADRGYDIAEEMIAELNSEEGRATAFNTLDQGSTYVLALLMTNSFGDTAFVSKTGSTQGYFASDFDQTKTMADFLGAFNATATITAGSNDTQGNYRIDITRVNDRDVLIKGMSDMRDFAPELNGYYDKEKHMLIVETQAAGTYGPNYARLGFSDGLMIYWGDNSLAIGYIGDKLYWAASPYSKNAINSYMFLLFSTPQASSSSYLREYVGSRSYSAISMVPLKQASAAANAAPAQTQSIEVDGQRFTTYLLSEDLLPTTIRPAAKAQAPASAGDARKQAAGKTLRTGLELHRL</sequence>
<comment type="caution">
    <text evidence="1">The sequence shown here is derived from an EMBL/GenBank/DDBJ whole genome shotgun (WGS) entry which is preliminary data.</text>
</comment>
<dbReference type="OrthoDB" id="1072494at2"/>
<dbReference type="AlphaFoldDB" id="A0A1Y3QXK5"/>
<accession>A0A1Y3QXK5</accession>
<gene>
    <name evidence="1" type="ORF">B5G41_03525</name>
</gene>